<accession>A0A2U1JUQ1</accession>
<evidence type="ECO:0000313" key="4">
    <source>
        <dbReference type="Proteomes" id="UP000245998"/>
    </source>
</evidence>
<dbReference type="AlphaFoldDB" id="A0A2U1JUQ1"/>
<evidence type="ECO:0008006" key="5">
    <source>
        <dbReference type="Google" id="ProtNLM"/>
    </source>
</evidence>
<reference evidence="3 4" key="1">
    <citation type="submission" date="2018-04" db="EMBL/GenBank/DDBJ databases">
        <title>Camelliibacillus theae gen. nov., sp. nov., isolated from Pu'er tea.</title>
        <authorList>
            <person name="Niu L."/>
        </authorList>
    </citation>
    <scope>NUCLEOTIDE SEQUENCE [LARGE SCALE GENOMIC DNA]</scope>
    <source>
        <strain evidence="3 4">T8</strain>
    </source>
</reference>
<sequence>MLMVNVFRFCLTTMILSIVLIGCAGQNDNQQGMDNLPNNVNYNDDNGNGVGNDRNQNNGNNGNDDGNIGDNNGGRSRMEIADEAAERVTQLKEVRQANVLTTDNNAYVAALLEDGQKNELSEDTKNKIAQSVKAVDPDIDNVNVSTNPDFVDRVQEYADAVERGEPIEGLFDQLNESIERIFPTQE</sequence>
<keyword evidence="2" id="KW-0732">Signal</keyword>
<dbReference type="GO" id="GO:0030435">
    <property type="term" value="P:sporulation resulting in formation of a cellular spore"/>
    <property type="evidence" value="ECO:0007669"/>
    <property type="project" value="InterPro"/>
</dbReference>
<dbReference type="InterPro" id="IPR014247">
    <property type="entry name" value="Spore_lipoprot_YhcN/YlaJ"/>
</dbReference>
<feature type="region of interest" description="Disordered" evidence="1">
    <location>
        <begin position="32"/>
        <end position="75"/>
    </location>
</feature>
<protein>
    <recommendedName>
        <fullName evidence="5">YhcN/YlaJ family sporulation lipoprotein</fullName>
    </recommendedName>
</protein>
<evidence type="ECO:0000256" key="1">
    <source>
        <dbReference type="SAM" id="MobiDB-lite"/>
    </source>
</evidence>
<dbReference type="Proteomes" id="UP000245998">
    <property type="component" value="Unassembled WGS sequence"/>
</dbReference>
<feature type="chain" id="PRO_5038705949" description="YhcN/YlaJ family sporulation lipoprotein" evidence="2">
    <location>
        <begin position="25"/>
        <end position="186"/>
    </location>
</feature>
<dbReference type="EMBL" id="QCZG01000033">
    <property type="protein sequence ID" value="PWA08872.1"/>
    <property type="molecule type" value="Genomic_DNA"/>
</dbReference>
<keyword evidence="4" id="KW-1185">Reference proteome</keyword>
<comment type="caution">
    <text evidence="3">The sequence shown here is derived from an EMBL/GenBank/DDBJ whole genome shotgun (WGS) entry which is preliminary data.</text>
</comment>
<evidence type="ECO:0000313" key="3">
    <source>
        <dbReference type="EMBL" id="PWA08872.1"/>
    </source>
</evidence>
<feature type="compositionally biased region" description="Low complexity" evidence="1">
    <location>
        <begin position="34"/>
        <end position="74"/>
    </location>
</feature>
<dbReference type="InterPro" id="IPR019076">
    <property type="entry name" value="Spore_lipoprot_YhcN/YlaJ-like"/>
</dbReference>
<organism evidence="3 4">
    <name type="scientific">Pueribacillus theae</name>
    <dbReference type="NCBI Taxonomy" id="2171751"/>
    <lineage>
        <taxon>Bacteria</taxon>
        <taxon>Bacillati</taxon>
        <taxon>Bacillota</taxon>
        <taxon>Bacilli</taxon>
        <taxon>Bacillales</taxon>
        <taxon>Bacillaceae</taxon>
        <taxon>Pueribacillus</taxon>
    </lineage>
</organism>
<dbReference type="OrthoDB" id="1707228at2"/>
<name>A0A2U1JUQ1_9BACI</name>
<dbReference type="Pfam" id="PF09580">
    <property type="entry name" value="Spore_YhcN_YlaJ"/>
    <property type="match status" value="1"/>
</dbReference>
<evidence type="ECO:0000256" key="2">
    <source>
        <dbReference type="SAM" id="SignalP"/>
    </source>
</evidence>
<feature type="signal peptide" evidence="2">
    <location>
        <begin position="1"/>
        <end position="24"/>
    </location>
</feature>
<proteinExistence type="predicted"/>
<gene>
    <name evidence="3" type="ORF">DCC39_14000</name>
</gene>
<dbReference type="NCBIfam" id="TIGR02898">
    <property type="entry name" value="spore_YhcN_YlaJ"/>
    <property type="match status" value="1"/>
</dbReference>